<comment type="caution">
    <text evidence="1">The sequence shown here is derived from an EMBL/GenBank/DDBJ whole genome shotgun (WGS) entry which is preliminary data.</text>
</comment>
<accession>A0A9X6SSJ5</accession>
<reference evidence="1 2" key="1">
    <citation type="submission" date="2017-09" db="EMBL/GenBank/DDBJ databases">
        <title>Large-scale bioinformatics analysis of Bacillus genomes uncovers conserved roles of natural products in bacterial physiology.</title>
        <authorList>
            <consortium name="Agbiome Team Llc"/>
            <person name="Bleich R.M."/>
            <person name="Grubbs K.J."/>
            <person name="Santa Maria K.C."/>
            <person name="Allen S.E."/>
            <person name="Farag S."/>
            <person name="Shank E.A."/>
            <person name="Bowers A."/>
        </authorList>
    </citation>
    <scope>NUCLEOTIDE SEQUENCE [LARGE SCALE GENOMIC DNA]</scope>
    <source>
        <strain evidence="1 2">AFS092789</strain>
    </source>
</reference>
<dbReference type="AlphaFoldDB" id="A0A9X6SSJ5"/>
<proteinExistence type="predicted"/>
<dbReference type="EMBL" id="NVMX01000198">
    <property type="protein sequence ID" value="PDZ94393.1"/>
    <property type="molecule type" value="Genomic_DNA"/>
</dbReference>
<sequence length="72" mass="8919">MKYLVLPTSEKRLFRGSEMRKNIIKIPLLSEEKPVLSQFIHKKRRKQFFKTNEESRQFRESYIKQYQELLKQ</sequence>
<name>A0A9X6SSJ5_BACCE</name>
<evidence type="ECO:0000313" key="1">
    <source>
        <dbReference type="EMBL" id="PDZ94393.1"/>
    </source>
</evidence>
<evidence type="ECO:0000313" key="2">
    <source>
        <dbReference type="Proteomes" id="UP000219922"/>
    </source>
</evidence>
<organism evidence="1 2">
    <name type="scientific">Bacillus cereus</name>
    <dbReference type="NCBI Taxonomy" id="1396"/>
    <lineage>
        <taxon>Bacteria</taxon>
        <taxon>Bacillati</taxon>
        <taxon>Bacillota</taxon>
        <taxon>Bacilli</taxon>
        <taxon>Bacillales</taxon>
        <taxon>Bacillaceae</taxon>
        <taxon>Bacillus</taxon>
        <taxon>Bacillus cereus group</taxon>
    </lineage>
</organism>
<protein>
    <submittedName>
        <fullName evidence="1">Uncharacterized protein</fullName>
    </submittedName>
</protein>
<dbReference type="RefSeq" id="WP_098007043.1">
    <property type="nucleotide sequence ID" value="NZ_NVMX01000198.1"/>
</dbReference>
<gene>
    <name evidence="1" type="ORF">CON36_34060</name>
</gene>
<dbReference type="Proteomes" id="UP000219922">
    <property type="component" value="Unassembled WGS sequence"/>
</dbReference>